<dbReference type="SUPFAM" id="SSF52058">
    <property type="entry name" value="L domain-like"/>
    <property type="match status" value="1"/>
</dbReference>
<keyword evidence="2" id="KW-0433">Leucine-rich repeat</keyword>
<proteinExistence type="inferred from homology"/>
<dbReference type="GO" id="GO:0005524">
    <property type="term" value="F:ATP binding"/>
    <property type="evidence" value="ECO:0007669"/>
    <property type="project" value="UniProtKB-KW"/>
</dbReference>
<dbReference type="GO" id="GO:0098542">
    <property type="term" value="P:defense response to other organism"/>
    <property type="evidence" value="ECO:0007669"/>
    <property type="project" value="TreeGrafter"/>
</dbReference>
<feature type="domain" description="R13L1/DRL21-like LRR repeat region" evidence="10">
    <location>
        <begin position="509"/>
        <end position="606"/>
    </location>
</feature>
<dbReference type="InterPro" id="IPR002182">
    <property type="entry name" value="NB-ARC"/>
</dbReference>
<evidence type="ECO:0000256" key="1">
    <source>
        <dbReference type="ARBA" id="ARBA00008894"/>
    </source>
</evidence>
<gene>
    <name evidence="11" type="ORF">Sangu_0680700</name>
</gene>
<dbReference type="Pfam" id="PF25019">
    <property type="entry name" value="LRR_R13L1-DRL21"/>
    <property type="match status" value="1"/>
</dbReference>
<evidence type="ECO:0000256" key="4">
    <source>
        <dbReference type="ARBA" id="ARBA00022741"/>
    </source>
</evidence>
<dbReference type="InterPro" id="IPR032675">
    <property type="entry name" value="LRR_dom_sf"/>
</dbReference>
<dbReference type="InterPro" id="IPR027417">
    <property type="entry name" value="P-loop_NTPase"/>
</dbReference>
<protein>
    <submittedName>
        <fullName evidence="11">Disease resistance RPP13-like protein 1</fullName>
    </submittedName>
</protein>
<comment type="similarity">
    <text evidence="1">Belongs to the disease resistance NB-LRR family.</text>
</comment>
<accession>A0AAW2PTC6</accession>
<evidence type="ECO:0000259" key="8">
    <source>
        <dbReference type="Pfam" id="PF00931"/>
    </source>
</evidence>
<dbReference type="InterPro" id="IPR036388">
    <property type="entry name" value="WH-like_DNA-bd_sf"/>
</dbReference>
<dbReference type="SUPFAM" id="SSF52540">
    <property type="entry name" value="P-loop containing nucleoside triphosphate hydrolases"/>
    <property type="match status" value="1"/>
</dbReference>
<dbReference type="PRINTS" id="PR00364">
    <property type="entry name" value="DISEASERSIST"/>
</dbReference>
<dbReference type="Gene3D" id="1.10.10.10">
    <property type="entry name" value="Winged helix-like DNA-binding domain superfamily/Winged helix DNA-binding domain"/>
    <property type="match status" value="1"/>
</dbReference>
<reference evidence="11" key="1">
    <citation type="submission" date="2020-06" db="EMBL/GenBank/DDBJ databases">
        <authorList>
            <person name="Li T."/>
            <person name="Hu X."/>
            <person name="Zhang T."/>
            <person name="Song X."/>
            <person name="Zhang H."/>
            <person name="Dai N."/>
            <person name="Sheng W."/>
            <person name="Hou X."/>
            <person name="Wei L."/>
        </authorList>
    </citation>
    <scope>NUCLEOTIDE SEQUENCE</scope>
    <source>
        <strain evidence="11">G01</strain>
        <tissue evidence="11">Leaf</tissue>
    </source>
</reference>
<dbReference type="AlphaFoldDB" id="A0AAW2PTC6"/>
<dbReference type="GO" id="GO:0043531">
    <property type="term" value="F:ADP binding"/>
    <property type="evidence" value="ECO:0007669"/>
    <property type="project" value="InterPro"/>
</dbReference>
<dbReference type="Pfam" id="PF00931">
    <property type="entry name" value="NB-ARC"/>
    <property type="match status" value="1"/>
</dbReference>
<dbReference type="Pfam" id="PF23559">
    <property type="entry name" value="WHD_DRP"/>
    <property type="match status" value="1"/>
</dbReference>
<keyword evidence="4" id="KW-0547">Nucleotide-binding</keyword>
<keyword evidence="7" id="KW-0175">Coiled coil</keyword>
<feature type="domain" description="Disease resistance protein winged helix" evidence="9">
    <location>
        <begin position="248"/>
        <end position="315"/>
    </location>
</feature>
<dbReference type="PANTHER" id="PTHR23155:SF1205">
    <property type="entry name" value="DISEASE RESISTANCE PROTEIN RPM1"/>
    <property type="match status" value="1"/>
</dbReference>
<sequence length="648" mass="73926">MLLGEPHNDLVSVVPIVGMGGIGKTTVAQLVYNDARVKNYFDLRAWACVSDDFDIFRLTKTIFEQVTSQGCDFKDLDMLQVKLKEKLSKRKFLLVLDDVWIDDSDHWEIPCLPLLSGYFGSKILVTTRNESVASIVSSLPSFCLKELGCDDCLSLLAQHALGARNFNGCSELKKIGKKIVKKCNNLPLAVKTLAGILHSKRSYTEWEDVLYSNIWDVGGDKNRILPALRLSYHHLPRHLKRCFVYCSIFPKDYEFGKYELISLWMAEGFFNQPSGKNLEDLGSRYFEELVSRSFFQLSGTNKSCFVMHALINDLACHVAGRICIRLQEDINDDEQQKVSAYARHLSFTQCRNAISQKFEYLHEVSGLRTFLPLPVDPSEESFISNRVLIDLFPKLKVLRVLSLSGYASVIELPSSIGCLKHLRYLDLSKTWLKWLPESVTSLCNLQTLSLRDCTYLTRLPTSIHNLINLRHLDIFCTYALVEMPPGIGSLSNLRTLSRFLVGKSSGLVLKSLGKLLNIEGALSVEELQNVTNAQEAKEAKLKHKTRLRELKLQWSSDFDETRDVCLELHVLDQMQPPEELEHLEIVSYGGLKFSSWIEDKPFPKLEDPSEQMHKLYIFNTARSSSFTQRVVHWRHEQGENLGCRILFE</sequence>
<dbReference type="InterPro" id="IPR056789">
    <property type="entry name" value="LRR_R13L1-DRL21"/>
</dbReference>
<dbReference type="Gene3D" id="3.40.50.300">
    <property type="entry name" value="P-loop containing nucleotide triphosphate hydrolases"/>
    <property type="match status" value="1"/>
</dbReference>
<evidence type="ECO:0000256" key="6">
    <source>
        <dbReference type="ARBA" id="ARBA00022840"/>
    </source>
</evidence>
<evidence type="ECO:0000259" key="9">
    <source>
        <dbReference type="Pfam" id="PF23559"/>
    </source>
</evidence>
<dbReference type="InterPro" id="IPR042197">
    <property type="entry name" value="Apaf_helical"/>
</dbReference>
<reference evidence="11" key="2">
    <citation type="journal article" date="2024" name="Plant">
        <title>Genomic evolution and insights into agronomic trait innovations of Sesamum species.</title>
        <authorList>
            <person name="Miao H."/>
            <person name="Wang L."/>
            <person name="Qu L."/>
            <person name="Liu H."/>
            <person name="Sun Y."/>
            <person name="Le M."/>
            <person name="Wang Q."/>
            <person name="Wei S."/>
            <person name="Zheng Y."/>
            <person name="Lin W."/>
            <person name="Duan Y."/>
            <person name="Cao H."/>
            <person name="Xiong S."/>
            <person name="Wang X."/>
            <person name="Wei L."/>
            <person name="Li C."/>
            <person name="Ma Q."/>
            <person name="Ju M."/>
            <person name="Zhao R."/>
            <person name="Li G."/>
            <person name="Mu C."/>
            <person name="Tian Q."/>
            <person name="Mei H."/>
            <person name="Zhang T."/>
            <person name="Gao T."/>
            <person name="Zhang H."/>
        </authorList>
    </citation>
    <scope>NUCLEOTIDE SEQUENCE</scope>
    <source>
        <strain evidence="11">G01</strain>
    </source>
</reference>
<dbReference type="FunFam" id="1.10.10.10:FF:000322">
    <property type="entry name" value="Probable disease resistance protein At1g63360"/>
    <property type="match status" value="1"/>
</dbReference>
<evidence type="ECO:0000256" key="2">
    <source>
        <dbReference type="ARBA" id="ARBA00022614"/>
    </source>
</evidence>
<feature type="domain" description="NB-ARC" evidence="8">
    <location>
        <begin position="11"/>
        <end position="160"/>
    </location>
</feature>
<keyword evidence="5" id="KW-0611">Plant defense</keyword>
<feature type="coiled-coil region" evidence="7">
    <location>
        <begin position="524"/>
        <end position="553"/>
    </location>
</feature>
<dbReference type="EMBL" id="JACGWK010000004">
    <property type="protein sequence ID" value="KAL0358313.1"/>
    <property type="molecule type" value="Genomic_DNA"/>
</dbReference>
<name>A0AAW2PTC6_9LAMI</name>
<dbReference type="Gene3D" id="3.80.10.10">
    <property type="entry name" value="Ribonuclease Inhibitor"/>
    <property type="match status" value="1"/>
</dbReference>
<organism evidence="11">
    <name type="scientific">Sesamum angustifolium</name>
    <dbReference type="NCBI Taxonomy" id="2727405"/>
    <lineage>
        <taxon>Eukaryota</taxon>
        <taxon>Viridiplantae</taxon>
        <taxon>Streptophyta</taxon>
        <taxon>Embryophyta</taxon>
        <taxon>Tracheophyta</taxon>
        <taxon>Spermatophyta</taxon>
        <taxon>Magnoliopsida</taxon>
        <taxon>eudicotyledons</taxon>
        <taxon>Gunneridae</taxon>
        <taxon>Pentapetalae</taxon>
        <taxon>asterids</taxon>
        <taxon>lamiids</taxon>
        <taxon>Lamiales</taxon>
        <taxon>Pedaliaceae</taxon>
        <taxon>Sesamum</taxon>
    </lineage>
</organism>
<keyword evidence="3" id="KW-0677">Repeat</keyword>
<evidence type="ECO:0000259" key="10">
    <source>
        <dbReference type="Pfam" id="PF25019"/>
    </source>
</evidence>
<dbReference type="InterPro" id="IPR058922">
    <property type="entry name" value="WHD_DRP"/>
</dbReference>
<evidence type="ECO:0000256" key="7">
    <source>
        <dbReference type="SAM" id="Coils"/>
    </source>
</evidence>
<evidence type="ECO:0000313" key="11">
    <source>
        <dbReference type="EMBL" id="KAL0358313.1"/>
    </source>
</evidence>
<dbReference type="PANTHER" id="PTHR23155">
    <property type="entry name" value="DISEASE RESISTANCE PROTEIN RP"/>
    <property type="match status" value="1"/>
</dbReference>
<evidence type="ECO:0000256" key="5">
    <source>
        <dbReference type="ARBA" id="ARBA00022821"/>
    </source>
</evidence>
<comment type="caution">
    <text evidence="11">The sequence shown here is derived from an EMBL/GenBank/DDBJ whole genome shotgun (WGS) entry which is preliminary data.</text>
</comment>
<evidence type="ECO:0000256" key="3">
    <source>
        <dbReference type="ARBA" id="ARBA00022737"/>
    </source>
</evidence>
<keyword evidence="6" id="KW-0067">ATP-binding</keyword>
<dbReference type="InterPro" id="IPR044974">
    <property type="entry name" value="Disease_R_plants"/>
</dbReference>
<dbReference type="Gene3D" id="1.10.8.430">
    <property type="entry name" value="Helical domain of apoptotic protease-activating factors"/>
    <property type="match status" value="1"/>
</dbReference>